<dbReference type="Pfam" id="PF00994">
    <property type="entry name" value="MoCF_biosynth"/>
    <property type="match status" value="1"/>
</dbReference>
<evidence type="ECO:0000256" key="5">
    <source>
        <dbReference type="ARBA" id="ARBA00047317"/>
    </source>
</evidence>
<evidence type="ECO:0000256" key="7">
    <source>
        <dbReference type="SAM" id="MobiDB-lite"/>
    </source>
</evidence>
<dbReference type="PANTHER" id="PTHR10192">
    <property type="entry name" value="MOLYBDOPTERIN BIOSYNTHESIS PROTEIN"/>
    <property type="match status" value="1"/>
</dbReference>
<dbReference type="SMART" id="SM00852">
    <property type="entry name" value="MoCF_biosynth"/>
    <property type="match status" value="1"/>
</dbReference>
<feature type="domain" description="MoaB/Mog" evidence="8">
    <location>
        <begin position="180"/>
        <end position="321"/>
    </location>
</feature>
<evidence type="ECO:0000256" key="1">
    <source>
        <dbReference type="ARBA" id="ARBA00002901"/>
    </source>
</evidence>
<dbReference type="CDD" id="cd00887">
    <property type="entry name" value="MoeA"/>
    <property type="match status" value="1"/>
</dbReference>
<keyword evidence="4 6" id="KW-0501">Molybdenum cofactor biosynthesis</keyword>
<dbReference type="Gene3D" id="2.170.190.11">
    <property type="entry name" value="Molybdopterin biosynthesis moea protein, domain 3"/>
    <property type="match status" value="1"/>
</dbReference>
<dbReference type="EMBL" id="BAAAFO010000001">
    <property type="protein sequence ID" value="GAA0245499.1"/>
    <property type="molecule type" value="Genomic_DNA"/>
</dbReference>
<dbReference type="Gene3D" id="3.90.105.10">
    <property type="entry name" value="Molybdopterin biosynthesis moea protein, domain 2"/>
    <property type="match status" value="1"/>
</dbReference>
<dbReference type="PANTHER" id="PTHR10192:SF5">
    <property type="entry name" value="GEPHYRIN"/>
    <property type="match status" value="1"/>
</dbReference>
<dbReference type="RefSeq" id="WP_343880566.1">
    <property type="nucleotide sequence ID" value="NZ_BAAAFO010000001.1"/>
</dbReference>
<dbReference type="Gene3D" id="3.40.980.10">
    <property type="entry name" value="MoaB/Mog-like domain"/>
    <property type="match status" value="1"/>
</dbReference>
<dbReference type="EC" id="2.10.1.1" evidence="6"/>
<sequence length="435" mass="45440">MISYREAIERLLAPLSVLPSESCALADAGGRVLADTLTSPLALPSFDHAAMDGYALKAGASTGGGSEHPVRGSLAAGDAVPGARSSACEIMTGARLPDGLDAVVAVERTDVLQAQPDGTPRRIRLLDDVTPGQNVRRTGSDVSRGASVLAAGTVIEPAQIMLLAALGITRLAVVRRPRVAIICTGKELQTGAPSPLRDGQIHNSNGPYLVAELRRADAEVVSCVTVDDTVHPYVAALERAVEAGVDMVVSTGAVSMGRHDFVPDTLRQVGARLLFHKVAIRPGKPLLAARLHAGPLVLALPGTPMAVAVGARFFVAPVLRAMAGQGGEPVLHATLASAQHSKPGLRHFLRAALWLDEQGRLQARPLDRQEPFRIQPFAHADAWVVLDGHAGDFASGMQVEIASLGLAATSLSIGAATGGRTDRPSRCAFSRDEPR</sequence>
<accession>A0ABN0UBX1</accession>
<dbReference type="Proteomes" id="UP001500657">
    <property type="component" value="Unassembled WGS sequence"/>
</dbReference>
<evidence type="ECO:0000256" key="2">
    <source>
        <dbReference type="ARBA" id="ARBA00005046"/>
    </source>
</evidence>
<comment type="caution">
    <text evidence="9">The sequence shown here is derived from an EMBL/GenBank/DDBJ whole genome shotgun (WGS) entry which is preliminary data.</text>
</comment>
<evidence type="ECO:0000256" key="4">
    <source>
        <dbReference type="ARBA" id="ARBA00023150"/>
    </source>
</evidence>
<dbReference type="InterPro" id="IPR038987">
    <property type="entry name" value="MoeA-like"/>
</dbReference>
<keyword evidence="10" id="KW-1185">Reference proteome</keyword>
<dbReference type="InterPro" id="IPR001453">
    <property type="entry name" value="MoaB/Mog_dom"/>
</dbReference>
<feature type="compositionally biased region" description="Basic and acidic residues" evidence="7">
    <location>
        <begin position="420"/>
        <end position="435"/>
    </location>
</feature>
<name>A0ABN0UBX1_9GAMM</name>
<evidence type="ECO:0000259" key="8">
    <source>
        <dbReference type="SMART" id="SM00852"/>
    </source>
</evidence>
<dbReference type="Gene3D" id="2.40.340.10">
    <property type="entry name" value="MoeA, C-terminal, domain IV"/>
    <property type="match status" value="1"/>
</dbReference>
<gene>
    <name evidence="9" type="ORF">GCM10009126_08930</name>
</gene>
<proteinExistence type="inferred from homology"/>
<keyword evidence="6" id="KW-0460">Magnesium</keyword>
<evidence type="ECO:0000256" key="3">
    <source>
        <dbReference type="ARBA" id="ARBA00010763"/>
    </source>
</evidence>
<dbReference type="InterPro" id="IPR036425">
    <property type="entry name" value="MoaB/Mog-like_dom_sf"/>
</dbReference>
<keyword evidence="6" id="KW-0479">Metal-binding</keyword>
<dbReference type="Pfam" id="PF03453">
    <property type="entry name" value="MoeA_N"/>
    <property type="match status" value="1"/>
</dbReference>
<dbReference type="InterPro" id="IPR005111">
    <property type="entry name" value="MoeA_C_domain_IV"/>
</dbReference>
<dbReference type="InterPro" id="IPR036688">
    <property type="entry name" value="MoeA_C_domain_IV_sf"/>
</dbReference>
<comment type="cofactor">
    <cofactor evidence="6">
        <name>Mg(2+)</name>
        <dbReference type="ChEBI" id="CHEBI:18420"/>
    </cofactor>
</comment>
<dbReference type="Pfam" id="PF03454">
    <property type="entry name" value="MoeA_C"/>
    <property type="match status" value="1"/>
</dbReference>
<protein>
    <recommendedName>
        <fullName evidence="6">Molybdopterin molybdenumtransferase</fullName>
        <ecNumber evidence="6">2.10.1.1</ecNumber>
    </recommendedName>
</protein>
<evidence type="ECO:0000313" key="9">
    <source>
        <dbReference type="EMBL" id="GAA0245499.1"/>
    </source>
</evidence>
<evidence type="ECO:0000313" key="10">
    <source>
        <dbReference type="Proteomes" id="UP001500657"/>
    </source>
</evidence>
<dbReference type="SUPFAM" id="SSF53218">
    <property type="entry name" value="Molybdenum cofactor biosynthesis proteins"/>
    <property type="match status" value="1"/>
</dbReference>
<comment type="similarity">
    <text evidence="3 6">Belongs to the MoeA family.</text>
</comment>
<comment type="function">
    <text evidence="1 6">Catalyzes the insertion of molybdate into adenylated molybdopterin with the concomitant release of AMP.</text>
</comment>
<dbReference type="NCBIfam" id="NF045515">
    <property type="entry name" value="Glp_gephyrin"/>
    <property type="match status" value="1"/>
</dbReference>
<reference evidence="9 10" key="1">
    <citation type="journal article" date="2019" name="Int. J. Syst. Evol. Microbiol.">
        <title>The Global Catalogue of Microorganisms (GCM) 10K type strain sequencing project: providing services to taxonomists for standard genome sequencing and annotation.</title>
        <authorList>
            <consortium name="The Broad Institute Genomics Platform"/>
            <consortium name="The Broad Institute Genome Sequencing Center for Infectious Disease"/>
            <person name="Wu L."/>
            <person name="Ma J."/>
        </authorList>
    </citation>
    <scope>NUCLEOTIDE SEQUENCE [LARGE SCALE GENOMIC DNA]</scope>
    <source>
        <strain evidence="9 10">JCM 16242</strain>
    </source>
</reference>
<keyword evidence="6" id="KW-0808">Transferase</keyword>
<dbReference type="InterPro" id="IPR036135">
    <property type="entry name" value="MoeA_linker/N_sf"/>
</dbReference>
<dbReference type="SUPFAM" id="SSF63867">
    <property type="entry name" value="MoeA C-terminal domain-like"/>
    <property type="match status" value="1"/>
</dbReference>
<comment type="catalytic activity">
    <reaction evidence="5">
        <text>adenylyl-molybdopterin + molybdate = Mo-molybdopterin + AMP + H(+)</text>
        <dbReference type="Rhea" id="RHEA:35047"/>
        <dbReference type="ChEBI" id="CHEBI:15378"/>
        <dbReference type="ChEBI" id="CHEBI:36264"/>
        <dbReference type="ChEBI" id="CHEBI:62727"/>
        <dbReference type="ChEBI" id="CHEBI:71302"/>
        <dbReference type="ChEBI" id="CHEBI:456215"/>
        <dbReference type="EC" id="2.10.1.1"/>
    </reaction>
</comment>
<comment type="pathway">
    <text evidence="2 6">Cofactor biosynthesis; molybdopterin biosynthesis.</text>
</comment>
<evidence type="ECO:0000256" key="6">
    <source>
        <dbReference type="RuleBase" id="RU365090"/>
    </source>
</evidence>
<dbReference type="InterPro" id="IPR005110">
    <property type="entry name" value="MoeA_linker/N"/>
</dbReference>
<feature type="region of interest" description="Disordered" evidence="7">
    <location>
        <begin position="416"/>
        <end position="435"/>
    </location>
</feature>
<organism evidence="9 10">
    <name type="scientific">Rhodanobacter caeni</name>
    <dbReference type="NCBI Taxonomy" id="657654"/>
    <lineage>
        <taxon>Bacteria</taxon>
        <taxon>Pseudomonadati</taxon>
        <taxon>Pseudomonadota</taxon>
        <taxon>Gammaproteobacteria</taxon>
        <taxon>Lysobacterales</taxon>
        <taxon>Rhodanobacteraceae</taxon>
        <taxon>Rhodanobacter</taxon>
    </lineage>
</organism>
<keyword evidence="6" id="KW-0500">Molybdenum</keyword>
<dbReference type="SUPFAM" id="SSF63882">
    <property type="entry name" value="MoeA N-terminal region -like"/>
    <property type="match status" value="1"/>
</dbReference>